<reference evidence="2" key="1">
    <citation type="journal article" date="2020" name="mSystems">
        <title>Genome- and Community-Level Interaction Insights into Carbon Utilization and Element Cycling Functions of Hydrothermarchaeota in Hydrothermal Sediment.</title>
        <authorList>
            <person name="Zhou Z."/>
            <person name="Liu Y."/>
            <person name="Xu W."/>
            <person name="Pan J."/>
            <person name="Luo Z.H."/>
            <person name="Li M."/>
        </authorList>
    </citation>
    <scope>NUCLEOTIDE SEQUENCE [LARGE SCALE GENOMIC DNA]</scope>
    <source>
        <strain evidence="2">HyVt-485</strain>
    </source>
</reference>
<evidence type="ECO:0000313" key="2">
    <source>
        <dbReference type="EMBL" id="HHL43712.1"/>
    </source>
</evidence>
<dbReference type="EMBL" id="DRMJ01000463">
    <property type="protein sequence ID" value="HHL43712.1"/>
    <property type="molecule type" value="Genomic_DNA"/>
</dbReference>
<organism evidence="2">
    <name type="scientific">Hellea balneolensis</name>
    <dbReference type="NCBI Taxonomy" id="287478"/>
    <lineage>
        <taxon>Bacteria</taxon>
        <taxon>Pseudomonadati</taxon>
        <taxon>Pseudomonadota</taxon>
        <taxon>Alphaproteobacteria</taxon>
        <taxon>Maricaulales</taxon>
        <taxon>Robiginitomaculaceae</taxon>
        <taxon>Hellea</taxon>
    </lineage>
</organism>
<gene>
    <name evidence="2" type="ORF">ENJ42_08845</name>
</gene>
<evidence type="ECO:0000256" key="1">
    <source>
        <dbReference type="SAM" id="MobiDB-lite"/>
    </source>
</evidence>
<accession>A0A7C5M118</accession>
<dbReference type="Pfam" id="PF11233">
    <property type="entry name" value="DUF3035"/>
    <property type="match status" value="1"/>
</dbReference>
<sequence>MTTRNTLIAIGILASLAITGCSSAGRALGMKRNVPNEFNILTKPPLVVPPEYNLRPPKIGEVNVEEKYSTVAARKALLGEIDPVKPSQGEAVLIAKAGAGRADPAVRVLIDGQNSVERKSRGFADRVLFWKNGKAIGPDGQPLDPDQEARRIKAVKAATGGGKVEITRRPARAKLPGL</sequence>
<feature type="region of interest" description="Disordered" evidence="1">
    <location>
        <begin position="159"/>
        <end position="178"/>
    </location>
</feature>
<comment type="caution">
    <text evidence="2">The sequence shown here is derived from an EMBL/GenBank/DDBJ whole genome shotgun (WGS) entry which is preliminary data.</text>
</comment>
<dbReference type="AlphaFoldDB" id="A0A7C5M118"/>
<proteinExistence type="predicted"/>
<name>A0A7C5M118_9PROT</name>
<dbReference type="PROSITE" id="PS51257">
    <property type="entry name" value="PROKAR_LIPOPROTEIN"/>
    <property type="match status" value="1"/>
</dbReference>
<dbReference type="InterPro" id="IPR021395">
    <property type="entry name" value="DUF3035"/>
</dbReference>
<dbReference type="Proteomes" id="UP000885830">
    <property type="component" value="Unassembled WGS sequence"/>
</dbReference>
<protein>
    <submittedName>
        <fullName evidence="2">DUF3035 domain-containing protein</fullName>
    </submittedName>
</protein>